<dbReference type="InterPro" id="IPR009003">
    <property type="entry name" value="Peptidase_S1_PA"/>
</dbReference>
<name>A0A6J2TLE5_DROLE</name>
<evidence type="ECO:0000256" key="9">
    <source>
        <dbReference type="SAM" id="SignalP"/>
    </source>
</evidence>
<proteinExistence type="predicted"/>
<dbReference type="SMART" id="SM00020">
    <property type="entry name" value="Tryp_SPc"/>
    <property type="match status" value="1"/>
</dbReference>
<keyword evidence="4" id="KW-0378">Hydrolase</keyword>
<evidence type="ECO:0000313" key="12">
    <source>
        <dbReference type="RefSeq" id="XP_030376330.1"/>
    </source>
</evidence>
<dbReference type="InterPro" id="IPR050430">
    <property type="entry name" value="Peptidase_S1"/>
</dbReference>
<dbReference type="InterPro" id="IPR001254">
    <property type="entry name" value="Trypsin_dom"/>
</dbReference>
<organism evidence="11 12">
    <name type="scientific">Drosophila lebanonensis</name>
    <name type="common">Fruit fly</name>
    <name type="synonym">Scaptodrosophila lebanonensis</name>
    <dbReference type="NCBI Taxonomy" id="7225"/>
    <lineage>
        <taxon>Eukaryota</taxon>
        <taxon>Metazoa</taxon>
        <taxon>Ecdysozoa</taxon>
        <taxon>Arthropoda</taxon>
        <taxon>Hexapoda</taxon>
        <taxon>Insecta</taxon>
        <taxon>Pterygota</taxon>
        <taxon>Neoptera</taxon>
        <taxon>Endopterygota</taxon>
        <taxon>Diptera</taxon>
        <taxon>Brachycera</taxon>
        <taxon>Muscomorpha</taxon>
        <taxon>Ephydroidea</taxon>
        <taxon>Drosophilidae</taxon>
        <taxon>Scaptodrosophila</taxon>
    </lineage>
</organism>
<evidence type="ECO:0000259" key="10">
    <source>
        <dbReference type="PROSITE" id="PS50240"/>
    </source>
</evidence>
<dbReference type="GO" id="GO:0005576">
    <property type="term" value="C:extracellular region"/>
    <property type="evidence" value="ECO:0007669"/>
    <property type="project" value="UniProtKB-SubCell"/>
</dbReference>
<keyword evidence="3 9" id="KW-0732">Signal</keyword>
<accession>A0A6J2TLE5</accession>
<dbReference type="GO" id="GO:0006508">
    <property type="term" value="P:proteolysis"/>
    <property type="evidence" value="ECO:0007669"/>
    <property type="project" value="UniProtKB-KW"/>
</dbReference>
<dbReference type="Gene3D" id="2.40.10.10">
    <property type="entry name" value="Trypsin-like serine proteases"/>
    <property type="match status" value="1"/>
</dbReference>
<feature type="domain" description="Peptidase S1" evidence="10">
    <location>
        <begin position="51"/>
        <end position="267"/>
    </location>
</feature>
<evidence type="ECO:0000256" key="1">
    <source>
        <dbReference type="ARBA" id="ARBA00004239"/>
    </source>
</evidence>
<evidence type="ECO:0000256" key="7">
    <source>
        <dbReference type="ARBA" id="ARBA00036320"/>
    </source>
</evidence>
<evidence type="ECO:0000256" key="5">
    <source>
        <dbReference type="ARBA" id="ARBA00022825"/>
    </source>
</evidence>
<dbReference type="InterPro" id="IPR043504">
    <property type="entry name" value="Peptidase_S1_PA_chymotrypsin"/>
</dbReference>
<dbReference type="RefSeq" id="XP_030376330.1">
    <property type="nucleotide sequence ID" value="XM_030520470.1"/>
</dbReference>
<dbReference type="GO" id="GO:0004252">
    <property type="term" value="F:serine-type endopeptidase activity"/>
    <property type="evidence" value="ECO:0007669"/>
    <property type="project" value="UniProtKB-EC"/>
</dbReference>
<dbReference type="SUPFAM" id="SSF50494">
    <property type="entry name" value="Trypsin-like serine proteases"/>
    <property type="match status" value="1"/>
</dbReference>
<gene>
    <name evidence="12" type="primary">LOC115625430</name>
</gene>
<protein>
    <recommendedName>
        <fullName evidence="8">trypsin</fullName>
        <ecNumber evidence="8">3.4.21.4</ecNumber>
    </recommendedName>
</protein>
<feature type="signal peptide" evidence="9">
    <location>
        <begin position="1"/>
        <end position="18"/>
    </location>
</feature>
<evidence type="ECO:0000256" key="4">
    <source>
        <dbReference type="ARBA" id="ARBA00022801"/>
    </source>
</evidence>
<reference evidence="12" key="1">
    <citation type="submission" date="2025-08" db="UniProtKB">
        <authorList>
            <consortium name="RefSeq"/>
        </authorList>
    </citation>
    <scope>IDENTIFICATION</scope>
    <source>
        <strain evidence="12">11010-0011.00</strain>
        <tissue evidence="12">Whole body</tissue>
    </source>
</reference>
<sequence length="278" mass="31308">MAWRLMSLLLALQLSGHSGKVYKSRITIFTERQDREWQGVNSNTGDNHGGWLVRIMNGNGFFACGGAYYAPLMVLTSGTCIHDYRYALDGASADTPAVADHETENFSLLDTVHTPDDFRHTENFMDIAVVQLGAPIRGVLTEFIKLCTKPTKVGMNMSSYAWGYGNLDVQLPTINPKKTYVPVEDLGECQKKFWELRRKPTATSLCVTQPKDKMKCRYDPGAPLTWRNELCGVVSRGSRCWNTSYPGIYTDIYKVRKFIEDIEEGIENGDIKKKGNLK</sequence>
<keyword evidence="11" id="KW-1185">Reference proteome</keyword>
<evidence type="ECO:0000256" key="2">
    <source>
        <dbReference type="ARBA" id="ARBA00022670"/>
    </source>
</evidence>
<comment type="subcellular location">
    <subcellularLocation>
        <location evidence="1">Secreted</location>
        <location evidence="1">Extracellular space</location>
    </subcellularLocation>
</comment>
<dbReference type="PANTHER" id="PTHR24276:SF91">
    <property type="entry name" value="AT26814P-RELATED"/>
    <property type="match status" value="1"/>
</dbReference>
<evidence type="ECO:0000256" key="8">
    <source>
        <dbReference type="ARBA" id="ARBA00038868"/>
    </source>
</evidence>
<evidence type="ECO:0000256" key="6">
    <source>
        <dbReference type="ARBA" id="ARBA00023157"/>
    </source>
</evidence>
<keyword evidence="5" id="KW-0720">Serine protease</keyword>
<comment type="catalytic activity">
    <reaction evidence="7">
        <text>Preferential cleavage: Arg-|-Xaa, Lys-|-Xaa.</text>
        <dbReference type="EC" id="3.4.21.4"/>
    </reaction>
</comment>
<feature type="chain" id="PRO_5026916756" description="trypsin" evidence="9">
    <location>
        <begin position="19"/>
        <end position="278"/>
    </location>
</feature>
<keyword evidence="2" id="KW-0645">Protease</keyword>
<dbReference type="Pfam" id="PF00089">
    <property type="entry name" value="Trypsin"/>
    <property type="match status" value="1"/>
</dbReference>
<dbReference type="GeneID" id="115625430"/>
<dbReference type="PROSITE" id="PS50240">
    <property type="entry name" value="TRYPSIN_DOM"/>
    <property type="match status" value="1"/>
</dbReference>
<dbReference type="EC" id="3.4.21.4" evidence="8"/>
<dbReference type="OrthoDB" id="7850452at2759"/>
<dbReference type="Proteomes" id="UP000504634">
    <property type="component" value="Unplaced"/>
</dbReference>
<dbReference type="AlphaFoldDB" id="A0A6J2TLE5"/>
<dbReference type="PANTHER" id="PTHR24276">
    <property type="entry name" value="POLYSERASE-RELATED"/>
    <property type="match status" value="1"/>
</dbReference>
<evidence type="ECO:0000256" key="3">
    <source>
        <dbReference type="ARBA" id="ARBA00022729"/>
    </source>
</evidence>
<keyword evidence="6" id="KW-1015">Disulfide bond</keyword>
<evidence type="ECO:0000313" key="11">
    <source>
        <dbReference type="Proteomes" id="UP000504634"/>
    </source>
</evidence>